<evidence type="ECO:0000256" key="6">
    <source>
        <dbReference type="ARBA" id="ARBA00022692"/>
    </source>
</evidence>
<comment type="caution">
    <text evidence="22">The sequence shown here is derived from an EMBL/GenBank/DDBJ whole genome shotgun (WGS) entry which is preliminary data.</text>
</comment>
<keyword evidence="11" id="KW-0186">Copper</keyword>
<dbReference type="InterPro" id="IPR045187">
    <property type="entry name" value="CcO_II"/>
</dbReference>
<evidence type="ECO:0000256" key="5">
    <source>
        <dbReference type="ARBA" id="ARBA00022660"/>
    </source>
</evidence>
<dbReference type="Proteomes" id="UP000664332">
    <property type="component" value="Unassembled WGS sequence"/>
</dbReference>
<keyword evidence="12 19" id="KW-0472">Membrane</keyword>
<evidence type="ECO:0000256" key="14">
    <source>
        <dbReference type="ARBA" id="ARBA00031389"/>
    </source>
</evidence>
<evidence type="ECO:0000256" key="7">
    <source>
        <dbReference type="ARBA" id="ARBA00022723"/>
    </source>
</evidence>
<evidence type="ECO:0000256" key="17">
    <source>
        <dbReference type="ARBA" id="ARBA00050058"/>
    </source>
</evidence>
<dbReference type="InterPro" id="IPR011759">
    <property type="entry name" value="Cyt_c_oxidase_su2_TM_dom"/>
</dbReference>
<evidence type="ECO:0000256" key="13">
    <source>
        <dbReference type="ARBA" id="ARBA00024688"/>
    </source>
</evidence>
<accession>A0A939DYC5</accession>
<keyword evidence="23" id="KW-1185">Reference proteome</keyword>
<feature type="compositionally biased region" description="Polar residues" evidence="18">
    <location>
        <begin position="388"/>
        <end position="405"/>
    </location>
</feature>
<dbReference type="SUPFAM" id="SSF49503">
    <property type="entry name" value="Cupredoxins"/>
    <property type="match status" value="1"/>
</dbReference>
<dbReference type="AlphaFoldDB" id="A0A939DYC5"/>
<evidence type="ECO:0000256" key="12">
    <source>
        <dbReference type="ARBA" id="ARBA00023136"/>
    </source>
</evidence>
<proteinExistence type="inferred from homology"/>
<dbReference type="GO" id="GO:0042773">
    <property type="term" value="P:ATP synthesis coupled electron transport"/>
    <property type="evidence" value="ECO:0007669"/>
    <property type="project" value="TreeGrafter"/>
</dbReference>
<evidence type="ECO:0000259" key="20">
    <source>
        <dbReference type="PROSITE" id="PS50857"/>
    </source>
</evidence>
<evidence type="ECO:0000256" key="11">
    <source>
        <dbReference type="ARBA" id="ARBA00023008"/>
    </source>
</evidence>
<evidence type="ECO:0000256" key="2">
    <source>
        <dbReference type="ARBA" id="ARBA00007866"/>
    </source>
</evidence>
<feature type="domain" description="Cytochrome oxidase subunit II copper A binding" evidence="20">
    <location>
        <begin position="160"/>
        <end position="353"/>
    </location>
</feature>
<sequence>MIQGKPEDHTKLNEVWTGRQTHVQHRIFTGFKRKAAGLGGLALAALTLTGCDVKGPGWAIFQLGWPDGITPEAHAMENFWEWVWVAAWTIGIIMWGLMIYSIFFFSAKKAAKQGKDPIPKQLQYNIPLELVLTTVPVVIVMVLFFFTVQTQDRVDALDKDPQVHVDVTAYQWNWKFGYGWVKGFGLPVTNSEKGYWDGTDEDRQKAAEASVVDEVYRAKMAKYAHEEGDLIEDGPIHGKSKSDISFLHFDKIETLGTSEEVPVLVVPTDTAIEFDLASADVNHSFWVPEFLFKRDAYPHPEANHSQRRFQITKIEREGAFVGRCAEMCGTYHAMMNFEVRAVSPEKFEKYITYRAENPKAPNSEALKFIGEAPYATSTSPFLTDRTGTRSIESDGNTVDLNKTAQ</sequence>
<keyword evidence="9" id="KW-0249">Electron transport</keyword>
<evidence type="ECO:0000256" key="10">
    <source>
        <dbReference type="ARBA" id="ARBA00022989"/>
    </source>
</evidence>
<dbReference type="GO" id="GO:0016020">
    <property type="term" value="C:membrane"/>
    <property type="evidence" value="ECO:0007669"/>
    <property type="project" value="UniProtKB-SubCell"/>
</dbReference>
<evidence type="ECO:0000256" key="15">
    <source>
        <dbReference type="ARBA" id="ARBA00031399"/>
    </source>
</evidence>
<dbReference type="InterPro" id="IPR036257">
    <property type="entry name" value="Cyt_c_oxidase_su2_TM_sf"/>
</dbReference>
<dbReference type="GO" id="GO:0004129">
    <property type="term" value="F:cytochrome-c oxidase activity"/>
    <property type="evidence" value="ECO:0007669"/>
    <property type="project" value="UniProtKB-EC"/>
</dbReference>
<evidence type="ECO:0000256" key="8">
    <source>
        <dbReference type="ARBA" id="ARBA00022967"/>
    </source>
</evidence>
<evidence type="ECO:0000256" key="9">
    <source>
        <dbReference type="ARBA" id="ARBA00022982"/>
    </source>
</evidence>
<dbReference type="GO" id="GO:0005507">
    <property type="term" value="F:copper ion binding"/>
    <property type="evidence" value="ECO:0007669"/>
    <property type="project" value="InterPro"/>
</dbReference>
<feature type="region of interest" description="Disordered" evidence="18">
    <location>
        <begin position="379"/>
        <end position="405"/>
    </location>
</feature>
<keyword evidence="7" id="KW-0479">Metal-binding</keyword>
<dbReference type="Gene3D" id="2.60.40.420">
    <property type="entry name" value="Cupredoxins - blue copper proteins"/>
    <property type="match status" value="1"/>
</dbReference>
<evidence type="ECO:0000256" key="19">
    <source>
        <dbReference type="SAM" id="Phobius"/>
    </source>
</evidence>
<dbReference type="EMBL" id="JAFLEQ010000003">
    <property type="protein sequence ID" value="MBN9643064.1"/>
    <property type="molecule type" value="Genomic_DNA"/>
</dbReference>
<keyword evidence="8" id="KW-1278">Translocase</keyword>
<dbReference type="PROSITE" id="PS50999">
    <property type="entry name" value="COX2_TM"/>
    <property type="match status" value="1"/>
</dbReference>
<organism evidence="22 23">
    <name type="scientific">Corynebacterium mendelii</name>
    <dbReference type="NCBI Taxonomy" id="2765362"/>
    <lineage>
        <taxon>Bacteria</taxon>
        <taxon>Bacillati</taxon>
        <taxon>Actinomycetota</taxon>
        <taxon>Actinomycetes</taxon>
        <taxon>Mycobacteriales</taxon>
        <taxon>Corynebacteriaceae</taxon>
        <taxon>Corynebacterium</taxon>
    </lineage>
</organism>
<comment type="subcellular location">
    <subcellularLocation>
        <location evidence="1">Membrane</location>
        <topology evidence="1">Multi-pass membrane protein</topology>
    </subcellularLocation>
</comment>
<gene>
    <name evidence="22" type="ORF">JZY06_00240</name>
</gene>
<dbReference type="EC" id="7.1.1.9" evidence="3"/>
<dbReference type="SUPFAM" id="SSF81464">
    <property type="entry name" value="Cytochrome c oxidase subunit II-like, transmembrane region"/>
    <property type="match status" value="1"/>
</dbReference>
<evidence type="ECO:0000313" key="22">
    <source>
        <dbReference type="EMBL" id="MBN9643064.1"/>
    </source>
</evidence>
<keyword evidence="6 19" id="KW-0812">Transmembrane</keyword>
<dbReference type="Pfam" id="PF00116">
    <property type="entry name" value="COX2"/>
    <property type="match status" value="1"/>
</dbReference>
<reference evidence="22" key="1">
    <citation type="submission" date="2021-03" db="EMBL/GenBank/DDBJ databases">
        <authorList>
            <person name="Sun Q."/>
        </authorList>
    </citation>
    <scope>NUCLEOTIDE SEQUENCE</scope>
    <source>
        <strain evidence="22">CCM 8862</strain>
    </source>
</reference>
<evidence type="ECO:0000259" key="21">
    <source>
        <dbReference type="PROSITE" id="PS50999"/>
    </source>
</evidence>
<comment type="catalytic activity">
    <reaction evidence="16">
        <text>4 Fe(II)-[cytochrome c] + O2 + 8 H(+)(in) = 4 Fe(III)-[cytochrome c] + 2 H2O + 4 H(+)(out)</text>
        <dbReference type="Rhea" id="RHEA:11436"/>
        <dbReference type="Rhea" id="RHEA-COMP:10350"/>
        <dbReference type="Rhea" id="RHEA-COMP:14399"/>
        <dbReference type="ChEBI" id="CHEBI:15377"/>
        <dbReference type="ChEBI" id="CHEBI:15378"/>
        <dbReference type="ChEBI" id="CHEBI:15379"/>
        <dbReference type="ChEBI" id="CHEBI:29033"/>
        <dbReference type="ChEBI" id="CHEBI:29034"/>
        <dbReference type="EC" id="7.1.1.9"/>
    </reaction>
</comment>
<dbReference type="PANTHER" id="PTHR22888:SF9">
    <property type="entry name" value="CYTOCHROME C OXIDASE SUBUNIT 2"/>
    <property type="match status" value="1"/>
</dbReference>
<feature type="transmembrane region" description="Helical" evidence="19">
    <location>
        <begin position="82"/>
        <end position="105"/>
    </location>
</feature>
<comment type="function">
    <text evidence="13">Subunits I and II form the functional core of the enzyme complex. Electrons originating in cytochrome c are transferred via heme a and Cu(A) to the binuclear center formed by heme a3 and Cu(B).</text>
</comment>
<feature type="domain" description="Cytochrome oxidase subunit II transmembrane region profile" evidence="21">
    <location>
        <begin position="57"/>
        <end position="158"/>
    </location>
</feature>
<dbReference type="InterPro" id="IPR001505">
    <property type="entry name" value="Copper_CuA"/>
</dbReference>
<evidence type="ECO:0000256" key="16">
    <source>
        <dbReference type="ARBA" id="ARBA00047816"/>
    </source>
</evidence>
<dbReference type="InterPro" id="IPR008972">
    <property type="entry name" value="Cupredoxin"/>
</dbReference>
<evidence type="ECO:0000256" key="4">
    <source>
        <dbReference type="ARBA" id="ARBA00022448"/>
    </source>
</evidence>
<dbReference type="PROSITE" id="PS50857">
    <property type="entry name" value="COX2_CUA"/>
    <property type="match status" value="1"/>
</dbReference>
<evidence type="ECO:0000256" key="18">
    <source>
        <dbReference type="SAM" id="MobiDB-lite"/>
    </source>
</evidence>
<protein>
    <recommendedName>
        <fullName evidence="3">cytochrome-c oxidase</fullName>
        <ecNumber evidence="3">7.1.1.9</ecNumber>
    </recommendedName>
    <alternativeName>
        <fullName evidence="15">Cytochrome aa3 subunit 2</fullName>
    </alternativeName>
    <alternativeName>
        <fullName evidence="14">Cytochrome c oxidase polypeptide II</fullName>
    </alternativeName>
    <alternativeName>
        <fullName evidence="17">Oxidase aa(3) subunit 2</fullName>
    </alternativeName>
</protein>
<dbReference type="PROSITE" id="PS00078">
    <property type="entry name" value="COX2"/>
    <property type="match status" value="1"/>
</dbReference>
<comment type="similarity">
    <text evidence="2">Belongs to the cytochrome c oxidase subunit 2 family.</text>
</comment>
<dbReference type="PANTHER" id="PTHR22888">
    <property type="entry name" value="CYTOCHROME C OXIDASE, SUBUNIT II"/>
    <property type="match status" value="1"/>
</dbReference>
<keyword evidence="10 19" id="KW-1133">Transmembrane helix</keyword>
<dbReference type="InterPro" id="IPR002429">
    <property type="entry name" value="CcO_II-like_C"/>
</dbReference>
<evidence type="ECO:0000256" key="3">
    <source>
        <dbReference type="ARBA" id="ARBA00012949"/>
    </source>
</evidence>
<evidence type="ECO:0000313" key="23">
    <source>
        <dbReference type="Proteomes" id="UP000664332"/>
    </source>
</evidence>
<name>A0A939DYC5_9CORY</name>
<dbReference type="Gene3D" id="1.10.287.90">
    <property type="match status" value="1"/>
</dbReference>
<keyword evidence="4" id="KW-0813">Transport</keyword>
<keyword evidence="5" id="KW-0679">Respiratory chain</keyword>
<evidence type="ECO:0000256" key="1">
    <source>
        <dbReference type="ARBA" id="ARBA00004141"/>
    </source>
</evidence>
<feature type="transmembrane region" description="Helical" evidence="19">
    <location>
        <begin position="126"/>
        <end position="146"/>
    </location>
</feature>